<dbReference type="PROSITE" id="PS01330">
    <property type="entry name" value="PABS_1"/>
    <property type="match status" value="1"/>
</dbReference>
<keyword evidence="4" id="KW-1133">Transmembrane helix</keyword>
<feature type="transmembrane region" description="Helical" evidence="4">
    <location>
        <begin position="12"/>
        <end position="34"/>
    </location>
</feature>
<dbReference type="EMBL" id="JADEXN010000111">
    <property type="protein sequence ID" value="MBE9040716.1"/>
    <property type="molecule type" value="Genomic_DNA"/>
</dbReference>
<feature type="binding site" evidence="4">
    <location>
        <begin position="403"/>
        <end position="404"/>
    </location>
    <ligand>
        <name>S-methyl-5'-thioadenosine</name>
        <dbReference type="ChEBI" id="CHEBI:17509"/>
    </ligand>
</feature>
<feature type="transmembrane region" description="Helical" evidence="4">
    <location>
        <begin position="112"/>
        <end position="130"/>
    </location>
</feature>
<feature type="transmembrane region" description="Helical" evidence="4">
    <location>
        <begin position="54"/>
        <end position="73"/>
    </location>
</feature>
<keyword evidence="4" id="KW-1003">Cell membrane</keyword>
<keyword evidence="2 4" id="KW-0808">Transferase</keyword>
<feature type="transmembrane region" description="Helical" evidence="4">
    <location>
        <begin position="183"/>
        <end position="203"/>
    </location>
</feature>
<evidence type="ECO:0000256" key="4">
    <source>
        <dbReference type="HAMAP-Rule" id="MF_00198"/>
    </source>
</evidence>
<comment type="function">
    <text evidence="4">Catalyzes the irreversible transfer of a propylamine group from the amino donor S-adenosylmethioninamine (decarboxy-AdoMet) to putrescine (1,4-diaminobutane) to yield spermidine.</text>
</comment>
<dbReference type="GO" id="GO:0005886">
    <property type="term" value="C:plasma membrane"/>
    <property type="evidence" value="ECO:0007669"/>
    <property type="project" value="UniProtKB-SubCell"/>
</dbReference>
<feature type="transmembrane region" description="Helical" evidence="4">
    <location>
        <begin position="151"/>
        <end position="171"/>
    </location>
</feature>
<accession>A0A928VV45</accession>
<keyword evidence="8" id="KW-1185">Reference proteome</keyword>
<dbReference type="CDD" id="cd02440">
    <property type="entry name" value="AdoMet_MTases"/>
    <property type="match status" value="1"/>
</dbReference>
<evidence type="ECO:0000256" key="1">
    <source>
        <dbReference type="ARBA" id="ARBA00007867"/>
    </source>
</evidence>
<dbReference type="PANTHER" id="PTHR43317">
    <property type="entry name" value="THERMOSPERMINE SYNTHASE ACAULIS5"/>
    <property type="match status" value="1"/>
</dbReference>
<keyword evidence="3 4" id="KW-0620">Polyamine biosynthesis</keyword>
<evidence type="ECO:0000313" key="7">
    <source>
        <dbReference type="EMBL" id="MBE9040716.1"/>
    </source>
</evidence>
<comment type="caution">
    <text evidence="4">Lacks conserved residue(s) required for the propagation of feature annotation.</text>
</comment>
<dbReference type="InterPro" id="IPR030373">
    <property type="entry name" value="PABS_CS"/>
</dbReference>
<feature type="transmembrane region" description="Helical" evidence="4">
    <location>
        <begin position="85"/>
        <end position="106"/>
    </location>
</feature>
<dbReference type="Pfam" id="PF01564">
    <property type="entry name" value="Spermine_synth"/>
    <property type="match status" value="2"/>
</dbReference>
<feature type="binding site" evidence="4">
    <location>
        <position position="310"/>
    </location>
    <ligand>
        <name>spermidine</name>
        <dbReference type="ChEBI" id="CHEBI:57834"/>
    </ligand>
</feature>
<dbReference type="HAMAP" id="MF_00198">
    <property type="entry name" value="Spermidine_synth"/>
    <property type="match status" value="1"/>
</dbReference>
<dbReference type="NCBIfam" id="NF002956">
    <property type="entry name" value="PRK03612.1"/>
    <property type="match status" value="1"/>
</dbReference>
<keyword evidence="4" id="KW-0472">Membrane</keyword>
<dbReference type="GO" id="GO:0008295">
    <property type="term" value="P:spermidine biosynthetic process"/>
    <property type="evidence" value="ECO:0007669"/>
    <property type="project" value="UniProtKB-UniRule"/>
</dbReference>
<dbReference type="AlphaFoldDB" id="A0A928VV45"/>
<reference evidence="7" key="1">
    <citation type="submission" date="2020-10" db="EMBL/GenBank/DDBJ databases">
        <authorList>
            <person name="Castelo-Branco R."/>
            <person name="Eusebio N."/>
            <person name="Adriana R."/>
            <person name="Vieira A."/>
            <person name="Brugerolle De Fraissinette N."/>
            <person name="Rezende De Castro R."/>
            <person name="Schneider M.P."/>
            <person name="Vasconcelos V."/>
            <person name="Leao P.N."/>
        </authorList>
    </citation>
    <scope>NUCLEOTIDE SEQUENCE</scope>
    <source>
        <strain evidence="7">LEGE 11467</strain>
    </source>
</reference>
<feature type="binding site" evidence="4">
    <location>
        <position position="330"/>
    </location>
    <ligand>
        <name>S-methyl-5'-thioadenosine</name>
        <dbReference type="ChEBI" id="CHEBI:17509"/>
    </ligand>
</feature>
<dbReference type="PANTHER" id="PTHR43317:SF1">
    <property type="entry name" value="THERMOSPERMINE SYNTHASE ACAULIS5"/>
    <property type="match status" value="1"/>
</dbReference>
<comment type="pathway">
    <text evidence="4">Amine and polyamine biosynthesis; spermidine biosynthesis; spermidine from putrescine: step 1/1.</text>
</comment>
<dbReference type="EC" id="2.5.1.16" evidence="4"/>
<evidence type="ECO:0000259" key="6">
    <source>
        <dbReference type="PROSITE" id="PS51006"/>
    </source>
</evidence>
<dbReference type="GO" id="GO:0010487">
    <property type="term" value="F:thermospermine synthase activity"/>
    <property type="evidence" value="ECO:0007669"/>
    <property type="project" value="UniProtKB-ARBA"/>
</dbReference>
<dbReference type="InterPro" id="IPR001045">
    <property type="entry name" value="Spermi_synthase"/>
</dbReference>
<evidence type="ECO:0000313" key="8">
    <source>
        <dbReference type="Proteomes" id="UP000621799"/>
    </source>
</evidence>
<comment type="caution">
    <text evidence="7">The sequence shown here is derived from an EMBL/GenBank/DDBJ whole genome shotgun (WGS) entry which is preliminary data.</text>
</comment>
<keyword evidence="4" id="KW-0812">Transmembrane</keyword>
<feature type="binding site" evidence="4">
    <location>
        <position position="255"/>
    </location>
    <ligand>
        <name>S-methyl-5'-thioadenosine</name>
        <dbReference type="ChEBI" id="CHEBI:17509"/>
    </ligand>
</feature>
<dbReference type="PROSITE" id="PS51006">
    <property type="entry name" value="PABS_2"/>
    <property type="match status" value="1"/>
</dbReference>
<feature type="active site" description="Proton acceptor" evidence="4 5">
    <location>
        <position position="421"/>
    </location>
</feature>
<evidence type="ECO:0000256" key="2">
    <source>
        <dbReference type="ARBA" id="ARBA00022679"/>
    </source>
</evidence>
<feature type="transmembrane region" description="Helical" evidence="4">
    <location>
        <begin position="210"/>
        <end position="227"/>
    </location>
</feature>
<dbReference type="InterPro" id="IPR029063">
    <property type="entry name" value="SAM-dependent_MTases_sf"/>
</dbReference>
<comment type="catalytic activity">
    <reaction evidence="4">
        <text>S-adenosyl 3-(methylsulfanyl)propylamine + putrescine = S-methyl-5'-thioadenosine + spermidine + H(+)</text>
        <dbReference type="Rhea" id="RHEA:12721"/>
        <dbReference type="ChEBI" id="CHEBI:15378"/>
        <dbReference type="ChEBI" id="CHEBI:17509"/>
        <dbReference type="ChEBI" id="CHEBI:57443"/>
        <dbReference type="ChEBI" id="CHEBI:57834"/>
        <dbReference type="ChEBI" id="CHEBI:326268"/>
        <dbReference type="EC" id="2.5.1.16"/>
    </reaction>
</comment>
<dbReference type="GO" id="GO:0004766">
    <property type="term" value="F:spermidine synthase activity"/>
    <property type="evidence" value="ECO:0007669"/>
    <property type="project" value="UniProtKB-UniRule"/>
</dbReference>
<comment type="similarity">
    <text evidence="1 4">Belongs to the spermidine/spermine synthase family.</text>
</comment>
<comment type="subcellular location">
    <subcellularLocation>
        <location evidence="4">Cell membrane</location>
        <topology evidence="4">Multi-pass membrane protein</topology>
    </subcellularLocation>
</comment>
<name>A0A928VV45_9CYAN</name>
<feature type="domain" description="PABS" evidence="6">
    <location>
        <begin position="214"/>
        <end position="500"/>
    </location>
</feature>
<dbReference type="RefSeq" id="WP_264320960.1">
    <property type="nucleotide sequence ID" value="NZ_JADEXN010000111.1"/>
</dbReference>
<proteinExistence type="inferred from homology"/>
<organism evidence="7 8">
    <name type="scientific">Zarconia navalis LEGE 11467</name>
    <dbReference type="NCBI Taxonomy" id="1828826"/>
    <lineage>
        <taxon>Bacteria</taxon>
        <taxon>Bacillati</taxon>
        <taxon>Cyanobacteriota</taxon>
        <taxon>Cyanophyceae</taxon>
        <taxon>Oscillatoriophycideae</taxon>
        <taxon>Oscillatoriales</taxon>
        <taxon>Oscillatoriales incertae sedis</taxon>
        <taxon>Zarconia</taxon>
        <taxon>Zarconia navalis</taxon>
    </lineage>
</organism>
<dbReference type="Proteomes" id="UP000621799">
    <property type="component" value="Unassembled WGS sequence"/>
</dbReference>
<dbReference type="Gene3D" id="3.40.50.150">
    <property type="entry name" value="Vaccinia Virus protein VP39"/>
    <property type="match status" value="1"/>
</dbReference>
<evidence type="ECO:0000256" key="3">
    <source>
        <dbReference type="ARBA" id="ARBA00023115"/>
    </source>
</evidence>
<protein>
    <recommendedName>
        <fullName evidence="4">Polyamine aminopropyltransferase</fullName>
    </recommendedName>
    <alternativeName>
        <fullName evidence="4">Putrescine aminopropyltransferase</fullName>
        <shortName evidence="4">PAPT</shortName>
    </alternativeName>
    <alternativeName>
        <fullName evidence="4">Spermidine synthase</fullName>
        <shortName evidence="4">SPDS</shortName>
        <shortName evidence="4">SPDSY</shortName>
        <ecNumber evidence="4">2.5.1.16</ecNumber>
    </alternativeName>
</protein>
<keyword evidence="4" id="KW-0745">Spermidine biosynthesis</keyword>
<feature type="binding site" evidence="4">
    <location>
        <position position="286"/>
    </location>
    <ligand>
        <name>spermidine</name>
        <dbReference type="ChEBI" id="CHEBI:57834"/>
    </ligand>
</feature>
<sequence length="570" mass="63563">MTEISKKSTKKSTFSWPVFFLAASMFFTGFAGLVTEYIMGTTIGSLLGGTHVQLKLTIGIMILTMGLGGILQAQFNNKNLIEKFVVVEVLLAIIGSYAPLTLLAVFAHIGKFFPILSLLLVGLLGLLIGFEIPLVMRINEQFVPNLASNTAWIFSLDYIGSFLGAIVWIKFLMPSGRPLTELSFLVAFVNLVVALITFLYFTFRKQVKPLKAGALLLLAVCLLSVGMSRNRTLATHLEQKFFNDPIVYTQTTQYQHIVLTESNSGIVELWLNGHKQFSSYDEKIYHEFLVYPAMETAPRHEKVLILGGGDGLALREVRKYPGVKKIVLVDIDPAMVELARTHPLLKKVNEGAFEDARITIADNPSVYSEKFSTAPILFESKKAGPDGKPIVEKVADVDVLNVDASKFLQNVDEIFDVIIIDFPDPSSADLARLYSTMVFDRVRERLARFGVMSIQSTSPVHAKDAFLSIGKTLNASGFDTIPYHQNVPSFGEWGWHLCTRSNENYSRDLKEKIANIEKYSISTEFIHPELFRASTIFGKSWLESDKAAVNTISNPTLIVQYLESAWNFVE</sequence>
<dbReference type="InterPro" id="IPR030374">
    <property type="entry name" value="PABS"/>
</dbReference>
<evidence type="ECO:0000256" key="5">
    <source>
        <dbReference type="PROSITE-ProRule" id="PRU00354"/>
    </source>
</evidence>
<gene>
    <name evidence="4" type="primary">speE</name>
    <name evidence="7" type="ORF">IQ235_07975</name>
</gene>
<dbReference type="SUPFAM" id="SSF53335">
    <property type="entry name" value="S-adenosyl-L-methionine-dependent methyltransferases"/>
    <property type="match status" value="1"/>
</dbReference>
<comment type="subunit">
    <text evidence="4">Homodimer or homotetramer.</text>
</comment>